<keyword evidence="5 9" id="KW-0067">ATP-binding</keyword>
<dbReference type="Pfam" id="PF09334">
    <property type="entry name" value="tRNA-synt_1g"/>
    <property type="match status" value="1"/>
</dbReference>
<dbReference type="HAMAP" id="MF_00049_B">
    <property type="entry name" value="Leu_tRNA_synth_B"/>
    <property type="match status" value="1"/>
</dbReference>
<dbReference type="Pfam" id="PF13603">
    <property type="entry name" value="tRNA-synt_1_2"/>
    <property type="match status" value="1"/>
</dbReference>
<dbReference type="Gene3D" id="3.40.50.620">
    <property type="entry name" value="HUPs"/>
    <property type="match status" value="2"/>
</dbReference>
<dbReference type="Pfam" id="PF08264">
    <property type="entry name" value="Anticodon_1"/>
    <property type="match status" value="1"/>
</dbReference>
<evidence type="ECO:0000256" key="2">
    <source>
        <dbReference type="ARBA" id="ARBA00022490"/>
    </source>
</evidence>
<comment type="catalytic activity">
    <reaction evidence="8 9">
        <text>tRNA(Leu) + L-leucine + ATP = L-leucyl-tRNA(Leu) + AMP + diphosphate</text>
        <dbReference type="Rhea" id="RHEA:11688"/>
        <dbReference type="Rhea" id="RHEA-COMP:9613"/>
        <dbReference type="Rhea" id="RHEA-COMP:9622"/>
        <dbReference type="ChEBI" id="CHEBI:30616"/>
        <dbReference type="ChEBI" id="CHEBI:33019"/>
        <dbReference type="ChEBI" id="CHEBI:57427"/>
        <dbReference type="ChEBI" id="CHEBI:78442"/>
        <dbReference type="ChEBI" id="CHEBI:78494"/>
        <dbReference type="ChEBI" id="CHEBI:456215"/>
        <dbReference type="EC" id="6.1.1.4"/>
    </reaction>
</comment>
<dbReference type="InterPro" id="IPR025709">
    <property type="entry name" value="Leu_tRNA-synth_edit"/>
</dbReference>
<dbReference type="SUPFAM" id="SSF52374">
    <property type="entry name" value="Nucleotidylyl transferase"/>
    <property type="match status" value="1"/>
</dbReference>
<keyword evidence="4 9" id="KW-0547">Nucleotide-binding</keyword>
<dbReference type="Proteomes" id="UP000051448">
    <property type="component" value="Unassembled WGS sequence"/>
</dbReference>
<evidence type="ECO:0000256" key="6">
    <source>
        <dbReference type="ARBA" id="ARBA00022917"/>
    </source>
</evidence>
<dbReference type="PROSITE" id="PS00178">
    <property type="entry name" value="AA_TRNA_LIGASE_I"/>
    <property type="match status" value="1"/>
</dbReference>
<feature type="domain" description="Aminoacyl-tRNA synthetase class Ia" evidence="11">
    <location>
        <begin position="417"/>
        <end position="608"/>
    </location>
</feature>
<dbReference type="PATRIC" id="fig|1423759.3.peg.289"/>
<evidence type="ECO:0000256" key="3">
    <source>
        <dbReference type="ARBA" id="ARBA00022598"/>
    </source>
</evidence>
<dbReference type="InterPro" id="IPR013155">
    <property type="entry name" value="M/V/L/I-tRNA-synth_anticd-bd"/>
</dbReference>
<dbReference type="InterPro" id="IPR009008">
    <property type="entry name" value="Val/Leu/Ile-tRNA-synth_edit"/>
</dbReference>
<evidence type="ECO:0000256" key="10">
    <source>
        <dbReference type="RuleBase" id="RU363035"/>
    </source>
</evidence>
<feature type="domain" description="Methionyl/Valyl/Leucyl/Isoleucyl-tRNA synthetase anticodon-binding" evidence="12">
    <location>
        <begin position="661"/>
        <end position="768"/>
    </location>
</feature>
<dbReference type="Gene3D" id="1.10.730.10">
    <property type="entry name" value="Isoleucyl-tRNA Synthetase, Domain 1"/>
    <property type="match status" value="2"/>
</dbReference>
<dbReference type="InterPro" id="IPR001412">
    <property type="entry name" value="aa-tRNA-synth_I_CS"/>
</dbReference>
<dbReference type="FunFam" id="1.10.730.10:FF:000011">
    <property type="entry name" value="Leucine--tRNA ligase chloroplastic/mitochondrial"/>
    <property type="match status" value="1"/>
</dbReference>
<evidence type="ECO:0000256" key="9">
    <source>
        <dbReference type="HAMAP-Rule" id="MF_00049"/>
    </source>
</evidence>
<dbReference type="PANTHER" id="PTHR43740">
    <property type="entry name" value="LEUCYL-TRNA SYNTHETASE"/>
    <property type="match status" value="1"/>
</dbReference>
<dbReference type="PANTHER" id="PTHR43740:SF2">
    <property type="entry name" value="LEUCINE--TRNA LIGASE, MITOCHONDRIAL"/>
    <property type="match status" value="1"/>
</dbReference>
<proteinExistence type="inferred from homology"/>
<dbReference type="PRINTS" id="PR00985">
    <property type="entry name" value="TRNASYNTHLEU"/>
</dbReference>
<feature type="domain" description="Leucyl-tRNA synthetase editing" evidence="14">
    <location>
        <begin position="223"/>
        <end position="403"/>
    </location>
</feature>
<dbReference type="InterPro" id="IPR002302">
    <property type="entry name" value="Leu-tRNA-ligase"/>
</dbReference>
<evidence type="ECO:0000259" key="11">
    <source>
        <dbReference type="Pfam" id="PF00133"/>
    </source>
</evidence>
<comment type="caution">
    <text evidence="9">Lacks conserved residue(s) required for the propagation of feature annotation.</text>
</comment>
<dbReference type="InterPro" id="IPR015413">
    <property type="entry name" value="Methionyl/Leucyl_tRNA_Synth"/>
</dbReference>
<dbReference type="FunFam" id="1.10.730.10:FF:000012">
    <property type="entry name" value="Leucine--tRNA ligase"/>
    <property type="match status" value="1"/>
</dbReference>
<dbReference type="FunFam" id="3.40.50.620:FF:000056">
    <property type="entry name" value="Leucine--tRNA ligase"/>
    <property type="match status" value="1"/>
</dbReference>
<dbReference type="InterPro" id="IPR014729">
    <property type="entry name" value="Rossmann-like_a/b/a_fold"/>
</dbReference>
<dbReference type="SUPFAM" id="SSF50677">
    <property type="entry name" value="ValRS/IleRS/LeuRS editing domain"/>
    <property type="match status" value="1"/>
</dbReference>
<evidence type="ECO:0000256" key="4">
    <source>
        <dbReference type="ARBA" id="ARBA00022741"/>
    </source>
</evidence>
<dbReference type="AlphaFoldDB" id="A0A0R1MGK5"/>
<keyword evidence="7 9" id="KW-0030">Aminoacyl-tRNA synthetase</keyword>
<dbReference type="GO" id="GO:0006429">
    <property type="term" value="P:leucyl-tRNA aminoacylation"/>
    <property type="evidence" value="ECO:0007669"/>
    <property type="project" value="UniProtKB-UniRule"/>
</dbReference>
<comment type="caution">
    <text evidence="15">The sequence shown here is derived from an EMBL/GenBank/DDBJ whole genome shotgun (WGS) entry which is preliminary data.</text>
</comment>
<evidence type="ECO:0000259" key="13">
    <source>
        <dbReference type="Pfam" id="PF09334"/>
    </source>
</evidence>
<dbReference type="STRING" id="1423759.FC92_GL000279"/>
<dbReference type="EMBL" id="AZDX01000011">
    <property type="protein sequence ID" value="KRL07046.1"/>
    <property type="molecule type" value="Genomic_DNA"/>
</dbReference>
<accession>A0A0R1MGK5</accession>
<feature type="domain" description="Methionyl/Leucyl tRNA synthetase" evidence="13">
    <location>
        <begin position="43"/>
        <end position="174"/>
    </location>
</feature>
<evidence type="ECO:0000256" key="8">
    <source>
        <dbReference type="ARBA" id="ARBA00047469"/>
    </source>
</evidence>
<organism evidence="15 16">
    <name type="scientific">Liquorilactobacillus hordei DSM 19519</name>
    <dbReference type="NCBI Taxonomy" id="1423759"/>
    <lineage>
        <taxon>Bacteria</taxon>
        <taxon>Bacillati</taxon>
        <taxon>Bacillota</taxon>
        <taxon>Bacilli</taxon>
        <taxon>Lactobacillales</taxon>
        <taxon>Lactobacillaceae</taxon>
        <taxon>Liquorilactobacillus</taxon>
    </lineage>
</organism>
<dbReference type="FunFam" id="3.40.50.620:FF:000077">
    <property type="entry name" value="Leucine--tRNA ligase"/>
    <property type="match status" value="1"/>
</dbReference>
<dbReference type="GO" id="GO:0004823">
    <property type="term" value="F:leucine-tRNA ligase activity"/>
    <property type="evidence" value="ECO:0007669"/>
    <property type="project" value="UniProtKB-UniRule"/>
</dbReference>
<feature type="short sequence motif" description="'KMSKS' region" evidence="9">
    <location>
        <begin position="580"/>
        <end position="584"/>
    </location>
</feature>
<feature type="binding site" evidence="9">
    <location>
        <position position="583"/>
    </location>
    <ligand>
        <name>ATP</name>
        <dbReference type="ChEBI" id="CHEBI:30616"/>
    </ligand>
</feature>
<comment type="similarity">
    <text evidence="1 9 10">Belongs to the class-I aminoacyl-tRNA synthetase family.</text>
</comment>
<sequence length="808" mass="92612">MVFKLAYNHKEIEKKWQHYWEEHKTFKTTEDESKANYYALDMFPYPSGQGLHVGHPEGYTATDIIARMKRMQGFNVLHPMGWDAFGLPAEQYALNTGHSPKEFTKENINNFRRQIKSLGLSYDWEREINTTDPSYYKWTQWIFEKLYEKGLAYEDEVAVNWSPDLGTVVANEEVIDGKTERGGFPVIRKPMRQWVLKITAYADRLIEDLDDLDWPENIKEQQRNWIGRSIGASIKFKVAGFDNQQIEVFSTRPDTIFGASAMVLAPELELVKEITTPEYKDAVDAYIEEVAHKSDLERTDLAKGKTGVFTGAYVINPVNGKKVQVWIADYVLASYGTGAVMVVPAHDDRDYEFASKFGLPIIPVIEGGDISKEAYTGDGVHINSDFLNGLDKKQAIDKITDWMREKKVGDKKVNYRLRDWLFSRQRYWGEPIPVIHWEDGETTLVPEDELPLRLPKATDIKPSGTGESPLANLDDWVNVVDKNGRKGHRETNTMPQWAGSSWYFLRYVDPHNQGRVADPAKLEKWMPVDLYVGGAEHAVLHLLYARFWHKFLYDIGVVPTKEPFQKLVNQGMILGDNHEKMSKSKGNVVNPDDIVVEYGADTLRLYEMFMGPLDASIAWSTEGLNGANKFINRIWRLIVDENNHLRDRITTLNDNKLDFIYNQTVKKVTEDYAALHFNTAISQLMVFVNEAYKVDALPLDYIEGFVKMISPIVPHIAEELWTKLGHVGSITYEKWPTFDESKLVEDTVEVVLQVNGKVRQHLNVSKQVSKDDLKKIALEDEKIKKEITEKDIVRVIVVPGKLVNIVVK</sequence>
<reference evidence="15 16" key="1">
    <citation type="journal article" date="2015" name="Genome Announc.">
        <title>Expanding the biotechnology potential of lactobacilli through comparative genomics of 213 strains and associated genera.</title>
        <authorList>
            <person name="Sun Z."/>
            <person name="Harris H.M."/>
            <person name="McCann A."/>
            <person name="Guo C."/>
            <person name="Argimon S."/>
            <person name="Zhang W."/>
            <person name="Yang X."/>
            <person name="Jeffery I.B."/>
            <person name="Cooney J.C."/>
            <person name="Kagawa T.F."/>
            <person name="Liu W."/>
            <person name="Song Y."/>
            <person name="Salvetti E."/>
            <person name="Wrobel A."/>
            <person name="Rasinkangas P."/>
            <person name="Parkhill J."/>
            <person name="Rea M.C."/>
            <person name="O'Sullivan O."/>
            <person name="Ritari J."/>
            <person name="Douillard F.P."/>
            <person name="Paul Ross R."/>
            <person name="Yang R."/>
            <person name="Briner A.E."/>
            <person name="Felis G.E."/>
            <person name="de Vos W.M."/>
            <person name="Barrangou R."/>
            <person name="Klaenhammer T.R."/>
            <person name="Caufield P.W."/>
            <person name="Cui Y."/>
            <person name="Zhang H."/>
            <person name="O'Toole P.W."/>
        </authorList>
    </citation>
    <scope>NUCLEOTIDE SEQUENCE [LARGE SCALE GENOMIC DNA]</scope>
    <source>
        <strain evidence="15 16">DSM 19519</strain>
    </source>
</reference>
<dbReference type="CDD" id="cd00812">
    <property type="entry name" value="LeuRS_core"/>
    <property type="match status" value="1"/>
</dbReference>
<protein>
    <recommendedName>
        <fullName evidence="9">Leucine--tRNA ligase</fullName>
        <ecNumber evidence="9">6.1.1.4</ecNumber>
    </recommendedName>
    <alternativeName>
        <fullName evidence="9">Leucyl-tRNA synthetase</fullName>
        <shortName evidence="9">LeuRS</shortName>
    </alternativeName>
</protein>
<keyword evidence="3 9" id="KW-0436">Ligase</keyword>
<evidence type="ECO:0000259" key="14">
    <source>
        <dbReference type="Pfam" id="PF13603"/>
    </source>
</evidence>
<evidence type="ECO:0000256" key="7">
    <source>
        <dbReference type="ARBA" id="ARBA00023146"/>
    </source>
</evidence>
<dbReference type="Gene3D" id="3.10.20.590">
    <property type="match status" value="1"/>
</dbReference>
<keyword evidence="6 9" id="KW-0648">Protein biosynthesis</keyword>
<dbReference type="Pfam" id="PF00133">
    <property type="entry name" value="tRNA-synt_1"/>
    <property type="match status" value="1"/>
</dbReference>
<evidence type="ECO:0000313" key="15">
    <source>
        <dbReference type="EMBL" id="KRL07046.1"/>
    </source>
</evidence>
<dbReference type="EC" id="6.1.1.4" evidence="9"/>
<keyword evidence="2 9" id="KW-0963">Cytoplasm</keyword>
<dbReference type="GO" id="GO:0005829">
    <property type="term" value="C:cytosol"/>
    <property type="evidence" value="ECO:0007669"/>
    <property type="project" value="TreeGrafter"/>
</dbReference>
<evidence type="ECO:0000313" key="16">
    <source>
        <dbReference type="Proteomes" id="UP000051448"/>
    </source>
</evidence>
<evidence type="ECO:0000256" key="1">
    <source>
        <dbReference type="ARBA" id="ARBA00005594"/>
    </source>
</evidence>
<keyword evidence="16" id="KW-1185">Reference proteome</keyword>
<dbReference type="NCBIfam" id="TIGR00396">
    <property type="entry name" value="leuS_bact"/>
    <property type="match status" value="1"/>
</dbReference>
<dbReference type="GO" id="GO:0002161">
    <property type="term" value="F:aminoacyl-tRNA deacylase activity"/>
    <property type="evidence" value="ECO:0007669"/>
    <property type="project" value="InterPro"/>
</dbReference>
<evidence type="ECO:0000259" key="12">
    <source>
        <dbReference type="Pfam" id="PF08264"/>
    </source>
</evidence>
<dbReference type="InterPro" id="IPR002300">
    <property type="entry name" value="aa-tRNA-synth_Ia"/>
</dbReference>
<dbReference type="GO" id="GO:0005524">
    <property type="term" value="F:ATP binding"/>
    <property type="evidence" value="ECO:0007669"/>
    <property type="project" value="UniProtKB-UniRule"/>
</dbReference>
<dbReference type="CDD" id="cd07958">
    <property type="entry name" value="Anticodon_Ia_Leu_BEm"/>
    <property type="match status" value="1"/>
</dbReference>
<evidence type="ECO:0000256" key="5">
    <source>
        <dbReference type="ARBA" id="ARBA00022840"/>
    </source>
</evidence>
<dbReference type="SUPFAM" id="SSF47323">
    <property type="entry name" value="Anticodon-binding domain of a subclass of class I aminoacyl-tRNA synthetases"/>
    <property type="match status" value="1"/>
</dbReference>
<gene>
    <name evidence="9" type="primary">leuS</name>
    <name evidence="15" type="ORF">FC92_GL000279</name>
</gene>
<dbReference type="InterPro" id="IPR009080">
    <property type="entry name" value="tRNAsynth_Ia_anticodon-bd"/>
</dbReference>
<name>A0A0R1MGK5_9LACO</name>
<comment type="subcellular location">
    <subcellularLocation>
        <location evidence="9">Cytoplasm</location>
    </subcellularLocation>
</comment>